<evidence type="ECO:0000313" key="1">
    <source>
        <dbReference type="EMBL" id="GAH37259.1"/>
    </source>
</evidence>
<reference evidence="1" key="1">
    <citation type="journal article" date="2014" name="Front. Microbiol.">
        <title>High frequency of phylogenetically diverse reductive dehalogenase-homologous genes in deep subseafloor sedimentary metagenomes.</title>
        <authorList>
            <person name="Kawai M."/>
            <person name="Futagami T."/>
            <person name="Toyoda A."/>
            <person name="Takaki Y."/>
            <person name="Nishi S."/>
            <person name="Hori S."/>
            <person name="Arai W."/>
            <person name="Tsubouchi T."/>
            <person name="Morono Y."/>
            <person name="Uchiyama I."/>
            <person name="Ito T."/>
            <person name="Fujiyama A."/>
            <person name="Inagaki F."/>
            <person name="Takami H."/>
        </authorList>
    </citation>
    <scope>NUCLEOTIDE SEQUENCE</scope>
    <source>
        <strain evidence="1">Expedition CK06-06</strain>
    </source>
</reference>
<name>X1G6R5_9ZZZZ</name>
<protein>
    <submittedName>
        <fullName evidence="1">Uncharacterized protein</fullName>
    </submittedName>
</protein>
<dbReference type="AlphaFoldDB" id="X1G6R5"/>
<organism evidence="1">
    <name type="scientific">marine sediment metagenome</name>
    <dbReference type="NCBI Taxonomy" id="412755"/>
    <lineage>
        <taxon>unclassified sequences</taxon>
        <taxon>metagenomes</taxon>
        <taxon>ecological metagenomes</taxon>
    </lineage>
</organism>
<comment type="caution">
    <text evidence="1">The sequence shown here is derived from an EMBL/GenBank/DDBJ whole genome shotgun (WGS) entry which is preliminary data.</text>
</comment>
<dbReference type="EMBL" id="BARU01009457">
    <property type="protein sequence ID" value="GAH37259.1"/>
    <property type="molecule type" value="Genomic_DNA"/>
</dbReference>
<gene>
    <name evidence="1" type="ORF">S03H2_18242</name>
</gene>
<feature type="non-terminal residue" evidence="1">
    <location>
        <position position="333"/>
    </location>
</feature>
<sequence length="333" mass="38524">RLFNLISDSTEEESGFVKSTIELRAPDYYDFFASEQFNIKRIDTTLTDIAVFYEGQEITSPTDVQYSDYIEIYMKQGGILSPILFDELFDIPIILFDSINSESLSVSDLFWITKDNRFSPDGYTIKYYYAKFEVPKFIKLFSGLTLSSIGTPILNIIFSSPPTFDLNVIQETLSDSDSGAIYLSEYESRLEYQNSLVLEGVILDNDEYIIEDKLYDYHYLEATDGKTVHNLDILAPLDEDSFIDKEQFSIFFLNEQLEKVPLYIHQYKGTELKHVKDNSILDQARDPRINYIDNAYLLTIYWNPDSANFISYDTSLLISYKVIKGRPISPLSY</sequence>
<accession>X1G6R5</accession>
<proteinExistence type="predicted"/>
<feature type="non-terminal residue" evidence="1">
    <location>
        <position position="1"/>
    </location>
</feature>